<dbReference type="GeneID" id="40727709"/>
<dbReference type="PANTHER" id="PTHR28141:SF1">
    <property type="entry name" value="2',3'-CYCLIC-NUCLEOTIDE 3'-PHOSPHODIESTERASE"/>
    <property type="match status" value="1"/>
</dbReference>
<dbReference type="RefSeq" id="XP_029737974.1">
    <property type="nucleotide sequence ID" value="XM_029885408.1"/>
</dbReference>
<dbReference type="Gene3D" id="3.90.1140.10">
    <property type="entry name" value="Cyclic phosphodiesterase"/>
    <property type="match status" value="1"/>
</dbReference>
<dbReference type="PANTHER" id="PTHR28141">
    <property type="entry name" value="2',3'-CYCLIC-NUCLEOTIDE 3'-PHOSPHODIESTERASE"/>
    <property type="match status" value="1"/>
</dbReference>
<dbReference type="GO" id="GO:0004113">
    <property type="term" value="F:2',3'-cyclic-nucleotide 3'-phosphodiesterase activity"/>
    <property type="evidence" value="ECO:0007669"/>
    <property type="project" value="TreeGrafter"/>
</dbReference>
<evidence type="ECO:0000313" key="2">
    <source>
        <dbReference type="Proteomes" id="UP000306050"/>
    </source>
</evidence>
<evidence type="ECO:0000313" key="1">
    <source>
        <dbReference type="EMBL" id="TKY85989.1"/>
    </source>
</evidence>
<name>A0A4V6ETM8_9BASI</name>
<dbReference type="InterPro" id="IPR009097">
    <property type="entry name" value="Cyclic_Pdiesterase"/>
</dbReference>
<dbReference type="KEGG" id="sgra:EX895_004814"/>
<dbReference type="Proteomes" id="UP000306050">
    <property type="component" value="Chromosome SGRAM_5"/>
</dbReference>
<dbReference type="GO" id="GO:0009187">
    <property type="term" value="P:cyclic nucleotide metabolic process"/>
    <property type="evidence" value="ECO:0007669"/>
    <property type="project" value="TreeGrafter"/>
</dbReference>
<dbReference type="SUPFAM" id="SSF55144">
    <property type="entry name" value="LigT-like"/>
    <property type="match status" value="1"/>
</dbReference>
<protein>
    <recommendedName>
        <fullName evidence="3">2',3'-cyclic-nucleotide 3'-phosphodiesterase</fullName>
    </recommendedName>
</protein>
<organism evidence="1 2">
    <name type="scientific">Sporisorium graminicola</name>
    <dbReference type="NCBI Taxonomy" id="280036"/>
    <lineage>
        <taxon>Eukaryota</taxon>
        <taxon>Fungi</taxon>
        <taxon>Dikarya</taxon>
        <taxon>Basidiomycota</taxon>
        <taxon>Ustilaginomycotina</taxon>
        <taxon>Ustilaginomycetes</taxon>
        <taxon>Ustilaginales</taxon>
        <taxon>Ustilaginaceae</taxon>
        <taxon>Sporisorium</taxon>
    </lineage>
</organism>
<sequence>MGLALWLVPRSSGFSDAVRDEMARLRAANAGVSSGEFGIHATLLAGLGDREISGEALRDVADEAVKAWKKQHAGELEGGLTVGLKDVTTRGSYFQCILIALAQTPAPLALNTITRRHVDHHFPPPDPPASSEAYFPHISLLYASLSATEAQTQIQDMRQQRIFTDLGKEAISFKGFPQVTFAAVDVYDCTGKPEDWVKLHSIPL</sequence>
<comment type="caution">
    <text evidence="1">The sequence shown here is derived from an EMBL/GenBank/DDBJ whole genome shotgun (WGS) entry which is preliminary data.</text>
</comment>
<evidence type="ECO:0008006" key="3">
    <source>
        <dbReference type="Google" id="ProtNLM"/>
    </source>
</evidence>
<dbReference type="EMBL" id="SRRM01000018">
    <property type="protein sequence ID" value="TKY85989.1"/>
    <property type="molecule type" value="Genomic_DNA"/>
</dbReference>
<dbReference type="OrthoDB" id="514292at2759"/>
<keyword evidence="2" id="KW-1185">Reference proteome</keyword>
<dbReference type="Pfam" id="PF07823">
    <property type="entry name" value="CPDase"/>
    <property type="match status" value="1"/>
</dbReference>
<accession>A0A4V6ETM8</accession>
<gene>
    <name evidence="1" type="ORF">EX895_004814</name>
</gene>
<dbReference type="AlphaFoldDB" id="A0A4V6ETM8"/>
<proteinExistence type="predicted"/>
<dbReference type="InterPro" id="IPR012386">
    <property type="entry name" value="Cyclic-nucl_3Pdiesterase"/>
</dbReference>
<reference evidence="1 2" key="1">
    <citation type="submission" date="2019-05" db="EMBL/GenBank/DDBJ databases">
        <title>Sporisorium graminicola CBS 10092 draft sequencing and annotation.</title>
        <authorList>
            <person name="Solano-Gonzalez S."/>
            <person name="Caddick M.X."/>
            <person name="Darby A."/>
        </authorList>
    </citation>
    <scope>NUCLEOTIDE SEQUENCE [LARGE SCALE GENOMIC DNA]</scope>
    <source>
        <strain evidence="1 2">CBS 10092</strain>
    </source>
</reference>